<evidence type="ECO:0000313" key="1">
    <source>
        <dbReference type="EMBL" id="CAA9369298.1"/>
    </source>
</evidence>
<reference evidence="1" key="1">
    <citation type="submission" date="2020-02" db="EMBL/GenBank/DDBJ databases">
        <authorList>
            <person name="Meier V. D."/>
        </authorList>
    </citation>
    <scope>NUCLEOTIDE SEQUENCE</scope>
    <source>
        <strain evidence="1">AVDCRST_MAG84</strain>
    </source>
</reference>
<name>A0A6J4MUP2_9CYAN</name>
<dbReference type="EMBL" id="CADCTZ010000863">
    <property type="protein sequence ID" value="CAA9369298.1"/>
    <property type="molecule type" value="Genomic_DNA"/>
</dbReference>
<dbReference type="AlphaFoldDB" id="A0A6J4MUP2"/>
<gene>
    <name evidence="1" type="ORF">AVDCRST_MAG84-4162</name>
</gene>
<organism evidence="1">
    <name type="scientific">uncultured Microcoleus sp</name>
    <dbReference type="NCBI Taxonomy" id="259945"/>
    <lineage>
        <taxon>Bacteria</taxon>
        <taxon>Bacillati</taxon>
        <taxon>Cyanobacteriota</taxon>
        <taxon>Cyanophyceae</taxon>
        <taxon>Oscillatoriophycideae</taxon>
        <taxon>Oscillatoriales</taxon>
        <taxon>Microcoleaceae</taxon>
        <taxon>Microcoleus</taxon>
        <taxon>environmental samples</taxon>
    </lineage>
</organism>
<protein>
    <submittedName>
        <fullName evidence="1">Uncharacterized protein</fullName>
    </submittedName>
</protein>
<accession>A0A6J4MUP2</accession>
<proteinExistence type="predicted"/>
<sequence>MSTLISLALLIAYGGGIWKFWNGFDRTNFDRSFTNRLKLSLLWPALIFNKPYRQNFTKALKASKR</sequence>